<accession>A0A9P8SL07</accession>
<dbReference type="Proteomes" id="UP000824596">
    <property type="component" value="Unassembled WGS sequence"/>
</dbReference>
<feature type="compositionally biased region" description="Polar residues" evidence="1">
    <location>
        <begin position="17"/>
        <end position="29"/>
    </location>
</feature>
<feature type="compositionally biased region" description="Basic and acidic residues" evidence="1">
    <location>
        <begin position="475"/>
        <end position="489"/>
    </location>
</feature>
<proteinExistence type="predicted"/>
<dbReference type="GeneID" id="68354198"/>
<keyword evidence="3" id="KW-1185">Reference proteome</keyword>
<feature type="region of interest" description="Disordered" evidence="1">
    <location>
        <begin position="167"/>
        <end position="556"/>
    </location>
</feature>
<feature type="compositionally biased region" description="Basic and acidic residues" evidence="1">
    <location>
        <begin position="129"/>
        <end position="140"/>
    </location>
</feature>
<feature type="compositionally biased region" description="Basic and acidic residues" evidence="1">
    <location>
        <begin position="376"/>
        <end position="385"/>
    </location>
</feature>
<dbReference type="OrthoDB" id="428854at2759"/>
<gene>
    <name evidence="2" type="ORF">HRG_05069</name>
</gene>
<protein>
    <submittedName>
        <fullName evidence="2">Uncharacterized protein</fullName>
    </submittedName>
</protein>
<feature type="region of interest" description="Disordered" evidence="1">
    <location>
        <begin position="82"/>
        <end position="155"/>
    </location>
</feature>
<evidence type="ECO:0000313" key="2">
    <source>
        <dbReference type="EMBL" id="KAH0964641.1"/>
    </source>
</evidence>
<dbReference type="RefSeq" id="XP_044722154.1">
    <property type="nucleotide sequence ID" value="XM_044863540.1"/>
</dbReference>
<feature type="compositionally biased region" description="Polar residues" evidence="1">
    <location>
        <begin position="112"/>
        <end position="124"/>
    </location>
</feature>
<evidence type="ECO:0000256" key="1">
    <source>
        <dbReference type="SAM" id="MobiDB-lite"/>
    </source>
</evidence>
<dbReference type="EMBL" id="JAIZPD010000004">
    <property type="protein sequence ID" value="KAH0964641.1"/>
    <property type="molecule type" value="Genomic_DNA"/>
</dbReference>
<feature type="region of interest" description="Disordered" evidence="1">
    <location>
        <begin position="1"/>
        <end position="68"/>
    </location>
</feature>
<reference evidence="2" key="1">
    <citation type="submission" date="2021-09" db="EMBL/GenBank/DDBJ databases">
        <title>A high-quality genome of the endoparasitic fungus Hirsutella rhossiliensis with a comparison of Hirsutella genomes reveals transposable elements contributing to genome size variation.</title>
        <authorList>
            <person name="Lin R."/>
            <person name="Jiao Y."/>
            <person name="Sun X."/>
            <person name="Ling J."/>
            <person name="Xie B."/>
            <person name="Cheng X."/>
        </authorList>
    </citation>
    <scope>NUCLEOTIDE SEQUENCE</scope>
    <source>
        <strain evidence="2">HR02</strain>
    </source>
</reference>
<dbReference type="AlphaFoldDB" id="A0A9P8SL07"/>
<evidence type="ECO:0000313" key="3">
    <source>
        <dbReference type="Proteomes" id="UP000824596"/>
    </source>
</evidence>
<comment type="caution">
    <text evidence="2">The sequence shown here is derived from an EMBL/GenBank/DDBJ whole genome shotgun (WGS) entry which is preliminary data.</text>
</comment>
<organism evidence="2 3">
    <name type="scientific">Hirsutella rhossiliensis</name>
    <dbReference type="NCBI Taxonomy" id="111463"/>
    <lineage>
        <taxon>Eukaryota</taxon>
        <taxon>Fungi</taxon>
        <taxon>Dikarya</taxon>
        <taxon>Ascomycota</taxon>
        <taxon>Pezizomycotina</taxon>
        <taxon>Sordariomycetes</taxon>
        <taxon>Hypocreomycetidae</taxon>
        <taxon>Hypocreales</taxon>
        <taxon>Ophiocordycipitaceae</taxon>
        <taxon>Hirsutella</taxon>
    </lineage>
</organism>
<name>A0A9P8SL07_9HYPO</name>
<feature type="compositionally biased region" description="Low complexity" evidence="1">
    <location>
        <begin position="406"/>
        <end position="415"/>
    </location>
</feature>
<sequence>MSSNPFRKKALEAIDTTRVQSPVKSSLRSDSPLGGDGAILDKPRTVKKVRVLSPPPLSPDSPEWPANVSRSGYAESLYRDPFGVSWSTDESDPDTPATAPAPAPPAVVPTGNAASPANPFSKTLQAPEDSEHLENQRKSEGAALKAGNLARQSLNVDSFKRLLLTGKVNDTEPLLATDSPASNDSAAKRAAPANNLHAGGTTAEGSEEEEESSNSETSSADNSDNHARPVSTTSPDGHSGKEKKAPPPPPSSRRGRSLRDDGSDALGIGLPTDVNKPLPPSPVRTSVDDGADSPFDRESAGRVPEQPPGREPDAGAAEPQRDSATQPSGGKKSAPAPPPRRGHARGESRGHLPAAESTPSRRRGDEVPVGTSGDETPTRSDEPRHAGHAPTPPPPRRPHAASRQITPTSSQVTSVPPSPTPQSDSDHSAPLDASAATAHDEAHPAGSKLVSPPPRPPTRKPSVKRPASVISVEGLSRRVSVESRARDGPARPPPPPPRQRGSSSGSLDALPRRTSGEAASAHSGQRLLVSSSGGTATLGEEQAPDPGKGDDILADLDALQREVDALRGQIG</sequence>